<dbReference type="Proteomes" id="UP001313282">
    <property type="component" value="Unassembled WGS sequence"/>
</dbReference>
<evidence type="ECO:0000256" key="1">
    <source>
        <dbReference type="SAM" id="Phobius"/>
    </source>
</evidence>
<feature type="chain" id="PRO_5042960782" evidence="2">
    <location>
        <begin position="24"/>
        <end position="319"/>
    </location>
</feature>
<keyword evidence="1" id="KW-0812">Transmembrane</keyword>
<dbReference type="AlphaFoldDB" id="A0AAN8MPD8"/>
<reference evidence="3 4" key="1">
    <citation type="submission" date="2019-10" db="EMBL/GenBank/DDBJ databases">
        <authorList>
            <person name="Palmer J.M."/>
        </authorList>
    </citation>
    <scope>NUCLEOTIDE SEQUENCE [LARGE SCALE GENOMIC DNA]</scope>
    <source>
        <strain evidence="3 4">TWF718</strain>
    </source>
</reference>
<gene>
    <name evidence="3" type="ORF">TWF718_010531</name>
</gene>
<feature type="transmembrane region" description="Helical" evidence="1">
    <location>
        <begin position="273"/>
        <end position="300"/>
    </location>
</feature>
<evidence type="ECO:0000256" key="2">
    <source>
        <dbReference type="SAM" id="SignalP"/>
    </source>
</evidence>
<keyword evidence="4" id="KW-1185">Reference proteome</keyword>
<sequence length="319" mass="34059">MGHESFGTRLLLPLLLFFKFNNAEELILLPREGDTLIRGWEGLSYQAIRYEPLCGNLGTADYYRQVYSYSPFCQPATEEFTNATDSSFAVYDSTGILLRGSEARIGNGKPKCSCFALRQIQDANFAAAICMYVNGDAQMLFSNVVGLNYRPGVDVDRALPLCGGFDIEAAKEQWSKTAVQPQATGVGTSAGDIETQTSGPTVSRAVTETLTVPSTEYTVSTYFPSVMPYTETAIYTTTGSDGVLTTITTARTTLLPVVTVSTTPESGSKNDKVVLGVGLGIGIPALILLTVGTVIGIALLRRRTNGIGKQASEEPGVAA</sequence>
<evidence type="ECO:0000313" key="3">
    <source>
        <dbReference type="EMBL" id="KAK6335090.1"/>
    </source>
</evidence>
<keyword evidence="1" id="KW-1133">Transmembrane helix</keyword>
<organism evidence="3 4">
    <name type="scientific">Orbilia javanica</name>
    <dbReference type="NCBI Taxonomy" id="47235"/>
    <lineage>
        <taxon>Eukaryota</taxon>
        <taxon>Fungi</taxon>
        <taxon>Dikarya</taxon>
        <taxon>Ascomycota</taxon>
        <taxon>Pezizomycotina</taxon>
        <taxon>Orbiliomycetes</taxon>
        <taxon>Orbiliales</taxon>
        <taxon>Orbiliaceae</taxon>
        <taxon>Orbilia</taxon>
    </lineage>
</organism>
<evidence type="ECO:0000313" key="4">
    <source>
        <dbReference type="Proteomes" id="UP001313282"/>
    </source>
</evidence>
<proteinExistence type="predicted"/>
<feature type="signal peptide" evidence="2">
    <location>
        <begin position="1"/>
        <end position="23"/>
    </location>
</feature>
<comment type="caution">
    <text evidence="3">The sequence shown here is derived from an EMBL/GenBank/DDBJ whole genome shotgun (WGS) entry which is preliminary data.</text>
</comment>
<accession>A0AAN8MPD8</accession>
<protein>
    <submittedName>
        <fullName evidence="3">Uncharacterized protein</fullName>
    </submittedName>
</protein>
<dbReference type="EMBL" id="JAVHNR010000008">
    <property type="protein sequence ID" value="KAK6335090.1"/>
    <property type="molecule type" value="Genomic_DNA"/>
</dbReference>
<keyword evidence="2" id="KW-0732">Signal</keyword>
<keyword evidence="1" id="KW-0472">Membrane</keyword>
<name>A0AAN8MPD8_9PEZI</name>